<evidence type="ECO:0000313" key="3">
    <source>
        <dbReference type="Proteomes" id="UP000499080"/>
    </source>
</evidence>
<sequence>MGGGYGYSEFEKREDVFLLKRSTFLAGGTLIGRCRIWKNLGDMAENVRCFARNRIGVEKRSFVWNLEDQHFSAGERVHLSDKIDGERYRLDVCESLFGLCLSEYISSQSQEVPSIYSYCYQYSSEVLAFFIGWSCLFSQAAMTAAICKVAAILVNQWTDHALEKLLENSPFTFPDSLPSIAFVLAFIIFILTGINETVAWFVFFIPVSFLLLLTSFAITRAANKEESFLYSDKLIGVRSVDEVSCFLVTLSII</sequence>
<dbReference type="OrthoDB" id="6462788at2759"/>
<keyword evidence="1" id="KW-0472">Membrane</keyword>
<feature type="transmembrane region" description="Helical" evidence="1">
    <location>
        <begin position="176"/>
        <end position="194"/>
    </location>
</feature>
<organism evidence="2 3">
    <name type="scientific">Araneus ventricosus</name>
    <name type="common">Orbweaver spider</name>
    <name type="synonym">Epeira ventricosa</name>
    <dbReference type="NCBI Taxonomy" id="182803"/>
    <lineage>
        <taxon>Eukaryota</taxon>
        <taxon>Metazoa</taxon>
        <taxon>Ecdysozoa</taxon>
        <taxon>Arthropoda</taxon>
        <taxon>Chelicerata</taxon>
        <taxon>Arachnida</taxon>
        <taxon>Araneae</taxon>
        <taxon>Araneomorphae</taxon>
        <taxon>Entelegynae</taxon>
        <taxon>Araneoidea</taxon>
        <taxon>Araneidae</taxon>
        <taxon>Araneus</taxon>
    </lineage>
</organism>
<reference evidence="2 3" key="1">
    <citation type="journal article" date="2019" name="Sci. Rep.">
        <title>Orb-weaving spider Araneus ventricosus genome elucidates the spidroin gene catalogue.</title>
        <authorList>
            <person name="Kono N."/>
            <person name="Nakamura H."/>
            <person name="Ohtoshi R."/>
            <person name="Moran D.A.P."/>
            <person name="Shinohara A."/>
            <person name="Yoshida Y."/>
            <person name="Fujiwara M."/>
            <person name="Mori M."/>
            <person name="Tomita M."/>
            <person name="Arakawa K."/>
        </authorList>
    </citation>
    <scope>NUCLEOTIDE SEQUENCE [LARGE SCALE GENOMIC DNA]</scope>
</reference>
<keyword evidence="1" id="KW-0812">Transmembrane</keyword>
<feature type="transmembrane region" description="Helical" evidence="1">
    <location>
        <begin position="200"/>
        <end position="219"/>
    </location>
</feature>
<proteinExistence type="predicted"/>
<protein>
    <submittedName>
        <fullName evidence="2">Uncharacterized protein</fullName>
    </submittedName>
</protein>
<comment type="caution">
    <text evidence="2">The sequence shown here is derived from an EMBL/GenBank/DDBJ whole genome shotgun (WGS) entry which is preliminary data.</text>
</comment>
<accession>A0A4Y2VV65</accession>
<dbReference type="AlphaFoldDB" id="A0A4Y2VV65"/>
<dbReference type="Proteomes" id="UP000499080">
    <property type="component" value="Unassembled WGS sequence"/>
</dbReference>
<keyword evidence="1" id="KW-1133">Transmembrane helix</keyword>
<dbReference type="Gene3D" id="1.20.1740.10">
    <property type="entry name" value="Amino acid/polyamine transporter I"/>
    <property type="match status" value="1"/>
</dbReference>
<evidence type="ECO:0000256" key="1">
    <source>
        <dbReference type="SAM" id="Phobius"/>
    </source>
</evidence>
<gene>
    <name evidence="2" type="ORF">AVEN_211725_1</name>
</gene>
<dbReference type="EMBL" id="BGPR01051164">
    <property type="protein sequence ID" value="GBO28144.1"/>
    <property type="molecule type" value="Genomic_DNA"/>
</dbReference>
<name>A0A4Y2VV65_ARAVE</name>
<evidence type="ECO:0000313" key="2">
    <source>
        <dbReference type="EMBL" id="GBO28144.1"/>
    </source>
</evidence>
<keyword evidence="3" id="KW-1185">Reference proteome</keyword>